<dbReference type="Gene3D" id="3.40.50.720">
    <property type="entry name" value="NAD(P)-binding Rossmann-like Domain"/>
    <property type="match status" value="1"/>
</dbReference>
<evidence type="ECO:0000256" key="3">
    <source>
        <dbReference type="ARBA" id="ARBA00023002"/>
    </source>
</evidence>
<dbReference type="InParanoid" id="F0XKM0"/>
<keyword evidence="3" id="KW-0560">Oxidoreductase</keyword>
<proteinExistence type="inferred from homology"/>
<keyword evidence="2" id="KW-0521">NADP</keyword>
<dbReference type="SUPFAM" id="SSF51735">
    <property type="entry name" value="NAD(P)-binding Rossmann-fold domains"/>
    <property type="match status" value="1"/>
</dbReference>
<dbReference type="RefSeq" id="XP_014171262.1">
    <property type="nucleotide sequence ID" value="XM_014315787.1"/>
</dbReference>
<dbReference type="FunCoup" id="F0XKM0">
    <property type="interactions" value="212"/>
</dbReference>
<evidence type="ECO:0000256" key="2">
    <source>
        <dbReference type="ARBA" id="ARBA00022857"/>
    </source>
</evidence>
<reference evidence="4 5" key="1">
    <citation type="journal article" date="2011" name="Proc. Natl. Acad. Sci. U.S.A.">
        <title>Genome and transcriptome analyses of the mountain pine beetle-fungal symbiont Grosmannia clavigera, a lodgepole pine pathogen.</title>
        <authorList>
            <person name="DiGuistini S."/>
            <person name="Wang Y."/>
            <person name="Liao N.Y."/>
            <person name="Taylor G."/>
            <person name="Tanguay P."/>
            <person name="Feau N."/>
            <person name="Henrissat B."/>
            <person name="Chan S.K."/>
            <person name="Hesse-Orce U."/>
            <person name="Alamouti S.M."/>
            <person name="Tsui C.K.M."/>
            <person name="Docking R.T."/>
            <person name="Levasseur A."/>
            <person name="Haridas S."/>
            <person name="Robertson G."/>
            <person name="Birol I."/>
            <person name="Holt R.A."/>
            <person name="Marra M.A."/>
            <person name="Hamelin R.C."/>
            <person name="Hirst M."/>
            <person name="Jones S.J.M."/>
            <person name="Bohlmann J."/>
            <person name="Breuil C."/>
        </authorList>
    </citation>
    <scope>NUCLEOTIDE SEQUENCE [LARGE SCALE GENOMIC DNA]</scope>
    <source>
        <strain evidence="5">kw1407 / UAMH 11150</strain>
    </source>
</reference>
<dbReference type="HOGENOM" id="CLU_010194_44_6_1"/>
<evidence type="ECO:0000313" key="5">
    <source>
        <dbReference type="Proteomes" id="UP000007796"/>
    </source>
</evidence>
<dbReference type="PRINTS" id="PR00081">
    <property type="entry name" value="GDHRDH"/>
</dbReference>
<dbReference type="Pfam" id="PF00106">
    <property type="entry name" value="adh_short"/>
    <property type="match status" value="1"/>
</dbReference>
<dbReference type="STRING" id="655863.F0XKM0"/>
<evidence type="ECO:0000256" key="1">
    <source>
        <dbReference type="ARBA" id="ARBA00006484"/>
    </source>
</evidence>
<accession>F0XKM0</accession>
<comment type="similarity">
    <text evidence="1">Belongs to the short-chain dehydrogenases/reductases (SDR) family.</text>
</comment>
<dbReference type="InterPro" id="IPR036291">
    <property type="entry name" value="NAD(P)-bd_dom_sf"/>
</dbReference>
<dbReference type="PANTHER" id="PTHR24320:SF236">
    <property type="entry name" value="SHORT-CHAIN DEHYDROGENASE-RELATED"/>
    <property type="match status" value="1"/>
</dbReference>
<dbReference type="EMBL" id="GL629788">
    <property type="protein sequence ID" value="EFX01780.1"/>
    <property type="molecule type" value="Genomic_DNA"/>
</dbReference>
<protein>
    <submittedName>
        <fullName evidence="4">Short chain dehydrogenase reductase</fullName>
    </submittedName>
</protein>
<dbReference type="Proteomes" id="UP000007796">
    <property type="component" value="Unassembled WGS sequence"/>
</dbReference>
<dbReference type="InterPro" id="IPR002347">
    <property type="entry name" value="SDR_fam"/>
</dbReference>
<organism evidence="5">
    <name type="scientific">Grosmannia clavigera (strain kw1407 / UAMH 11150)</name>
    <name type="common">Blue stain fungus</name>
    <name type="synonym">Graphiocladiella clavigera</name>
    <dbReference type="NCBI Taxonomy" id="655863"/>
    <lineage>
        <taxon>Eukaryota</taxon>
        <taxon>Fungi</taxon>
        <taxon>Dikarya</taxon>
        <taxon>Ascomycota</taxon>
        <taxon>Pezizomycotina</taxon>
        <taxon>Sordariomycetes</taxon>
        <taxon>Sordariomycetidae</taxon>
        <taxon>Ophiostomatales</taxon>
        <taxon>Ophiostomataceae</taxon>
        <taxon>Leptographium</taxon>
    </lineage>
</organism>
<gene>
    <name evidence="4" type="ORF">CMQ_8246</name>
</gene>
<name>F0XKM0_GROCL</name>
<dbReference type="eggNOG" id="KOG1208">
    <property type="taxonomic scope" value="Eukaryota"/>
</dbReference>
<dbReference type="PANTHER" id="PTHR24320">
    <property type="entry name" value="RETINOL DEHYDROGENASE"/>
    <property type="match status" value="1"/>
</dbReference>
<evidence type="ECO:0000313" key="4">
    <source>
        <dbReference type="EMBL" id="EFX01780.1"/>
    </source>
</evidence>
<dbReference type="GeneID" id="25981880"/>
<keyword evidence="5" id="KW-1185">Reference proteome</keyword>
<dbReference type="AlphaFoldDB" id="F0XKM0"/>
<dbReference type="GO" id="GO:0016491">
    <property type="term" value="F:oxidoreductase activity"/>
    <property type="evidence" value="ECO:0007669"/>
    <property type="project" value="UniProtKB-KW"/>
</dbReference>
<sequence length="304" mass="32686">MGNAVYVVTGANTGLGKEVSQILYSKNAKVYLAARSEEKAKDAIAAIQAAAPDSKGDLVYLHLDLADLTTIKASANEFLSKEAKLHVLFNNAGVMTPPQGSKTAQGYEMQLGTNNLGHFLFTKLLTPTLVTTAKTEPANTVRVVWVSSSAAELGSHNPGGVDMSNLDYHDDKGAILKYGISKAGNFLQATELARRYGSDGVVSVALNPGNLGTDLSRHVGILQMAVIKLLVHPPILGAYTELFAAFSPEVTVDSVKKDNWVVPWGRFAPMREDIDAASRPTSEGGTGLAEKWWQWNEEQVKPYV</sequence>
<dbReference type="OrthoDB" id="191139at2759"/>